<keyword evidence="2" id="KW-1185">Reference proteome</keyword>
<evidence type="ECO:0008006" key="3">
    <source>
        <dbReference type="Google" id="ProtNLM"/>
    </source>
</evidence>
<dbReference type="AlphaFoldDB" id="A0A0L6V326"/>
<dbReference type="OrthoDB" id="10665500at2759"/>
<gene>
    <name evidence="1" type="ORF">VP01_2744g1</name>
</gene>
<evidence type="ECO:0000313" key="1">
    <source>
        <dbReference type="EMBL" id="KNZ55183.1"/>
    </source>
</evidence>
<proteinExistence type="predicted"/>
<dbReference type="EMBL" id="LAVV01007662">
    <property type="protein sequence ID" value="KNZ55183.1"/>
    <property type="molecule type" value="Genomic_DNA"/>
</dbReference>
<comment type="caution">
    <text evidence="1">The sequence shown here is derived from an EMBL/GenBank/DDBJ whole genome shotgun (WGS) entry which is preliminary data.</text>
</comment>
<name>A0A0L6V326_9BASI</name>
<evidence type="ECO:0000313" key="2">
    <source>
        <dbReference type="Proteomes" id="UP000037035"/>
    </source>
</evidence>
<dbReference type="STRING" id="27349.A0A0L6V326"/>
<reference evidence="1 2" key="1">
    <citation type="submission" date="2015-08" db="EMBL/GenBank/DDBJ databases">
        <title>Next Generation Sequencing and Analysis of the Genome of Puccinia sorghi L Schw, the Causal Agent of Maize Common Rust.</title>
        <authorList>
            <person name="Rochi L."/>
            <person name="Burguener G."/>
            <person name="Darino M."/>
            <person name="Turjanski A."/>
            <person name="Kreff E."/>
            <person name="Dieguez M.J."/>
            <person name="Sacco F."/>
        </authorList>
    </citation>
    <scope>NUCLEOTIDE SEQUENCE [LARGE SCALE GENOMIC DNA]</scope>
    <source>
        <strain evidence="1 2">RO10H11247</strain>
    </source>
</reference>
<protein>
    <recommendedName>
        <fullName evidence="3">MULE transposase domain-containing protein</fullName>
    </recommendedName>
</protein>
<dbReference type="VEuPathDB" id="FungiDB:VP01_2744g1"/>
<organism evidence="1 2">
    <name type="scientific">Puccinia sorghi</name>
    <dbReference type="NCBI Taxonomy" id="27349"/>
    <lineage>
        <taxon>Eukaryota</taxon>
        <taxon>Fungi</taxon>
        <taxon>Dikarya</taxon>
        <taxon>Basidiomycota</taxon>
        <taxon>Pucciniomycotina</taxon>
        <taxon>Pucciniomycetes</taxon>
        <taxon>Pucciniales</taxon>
        <taxon>Pucciniaceae</taxon>
        <taxon>Puccinia</taxon>
    </lineage>
</organism>
<sequence>MCIKTPKHYLCFFHILKAFNAQSKIFLGKQSIAAITGFQILLYRKEDRTIPFIQYWHGWLQVSQGFAKYIRKQWPGRMLHWAITFLPQNTIGSMKWLLYFQSRLNLNVSGLKTKSRKGYGGVDEKRLSGKPRKICLPAQLVGRKW</sequence>
<dbReference type="Proteomes" id="UP000037035">
    <property type="component" value="Unassembled WGS sequence"/>
</dbReference>
<accession>A0A0L6V326</accession>